<name>A0AA88DI46_FICCA</name>
<comment type="caution">
    <text evidence="2">The sequence shown here is derived from an EMBL/GenBank/DDBJ whole genome shotgun (WGS) entry which is preliminary data.</text>
</comment>
<dbReference type="PANTHER" id="PTHR33785">
    <property type="entry name" value="OS06G0550800 PROTEIN"/>
    <property type="match status" value="1"/>
</dbReference>
<reference evidence="2" key="1">
    <citation type="submission" date="2023-07" db="EMBL/GenBank/DDBJ databases">
        <title>draft genome sequence of fig (Ficus carica).</title>
        <authorList>
            <person name="Takahashi T."/>
            <person name="Nishimura K."/>
        </authorList>
    </citation>
    <scope>NUCLEOTIDE SEQUENCE</scope>
</reference>
<feature type="region of interest" description="Disordered" evidence="1">
    <location>
        <begin position="28"/>
        <end position="92"/>
    </location>
</feature>
<feature type="compositionally biased region" description="Basic residues" evidence="1">
    <location>
        <begin position="117"/>
        <end position="129"/>
    </location>
</feature>
<feature type="compositionally biased region" description="Polar residues" evidence="1">
    <location>
        <begin position="67"/>
        <end position="84"/>
    </location>
</feature>
<feature type="compositionally biased region" description="Acidic residues" evidence="1">
    <location>
        <begin position="182"/>
        <end position="197"/>
    </location>
</feature>
<dbReference type="Proteomes" id="UP001187192">
    <property type="component" value="Unassembled WGS sequence"/>
</dbReference>
<feature type="region of interest" description="Disordered" evidence="1">
    <location>
        <begin position="114"/>
        <end position="136"/>
    </location>
</feature>
<dbReference type="Gramene" id="FCD_00007175-RA">
    <property type="protein sequence ID" value="FCD_00007175-RA:cds"/>
    <property type="gene ID" value="FCD_00007175"/>
</dbReference>
<dbReference type="EMBL" id="BTGU01000016">
    <property type="protein sequence ID" value="GMN43509.1"/>
    <property type="molecule type" value="Genomic_DNA"/>
</dbReference>
<dbReference type="AlphaFoldDB" id="A0AA88DI46"/>
<feature type="region of interest" description="Disordered" evidence="1">
    <location>
        <begin position="170"/>
        <end position="198"/>
    </location>
</feature>
<organism evidence="2 3">
    <name type="scientific">Ficus carica</name>
    <name type="common">Common fig</name>
    <dbReference type="NCBI Taxonomy" id="3494"/>
    <lineage>
        <taxon>Eukaryota</taxon>
        <taxon>Viridiplantae</taxon>
        <taxon>Streptophyta</taxon>
        <taxon>Embryophyta</taxon>
        <taxon>Tracheophyta</taxon>
        <taxon>Spermatophyta</taxon>
        <taxon>Magnoliopsida</taxon>
        <taxon>eudicotyledons</taxon>
        <taxon>Gunneridae</taxon>
        <taxon>Pentapetalae</taxon>
        <taxon>rosids</taxon>
        <taxon>fabids</taxon>
        <taxon>Rosales</taxon>
        <taxon>Moraceae</taxon>
        <taxon>Ficeae</taxon>
        <taxon>Ficus</taxon>
    </lineage>
</organism>
<dbReference type="InterPro" id="IPR012881">
    <property type="entry name" value="DUF1685"/>
</dbReference>
<evidence type="ECO:0000256" key="1">
    <source>
        <dbReference type="SAM" id="MobiDB-lite"/>
    </source>
</evidence>
<proteinExistence type="predicted"/>
<dbReference type="Pfam" id="PF07939">
    <property type="entry name" value="DUF1685"/>
    <property type="match status" value="1"/>
</dbReference>
<gene>
    <name evidence="2" type="ORF">TIFTF001_012707</name>
</gene>
<evidence type="ECO:0000313" key="3">
    <source>
        <dbReference type="Proteomes" id="UP001187192"/>
    </source>
</evidence>
<evidence type="ECO:0000313" key="2">
    <source>
        <dbReference type="EMBL" id="GMN43509.1"/>
    </source>
</evidence>
<protein>
    <submittedName>
        <fullName evidence="2">Uncharacterized protein</fullName>
    </submittedName>
</protein>
<keyword evidence="3" id="KW-1185">Reference proteome</keyword>
<accession>A0AA88DI46</accession>
<sequence length="251" mass="28764">MDLDRAEKVLNLYDSCWFELEIFKKPPFLSNSSSYESKPEEITQKTNVPQKPEENIPRVLTHHNRSMSDQLNTNTSFSSGSLSPDHSPPKLLTIHSGKEIGELKNPEAKTVEVAEKPKRKVKNGRRRTRKGGESKSLSELEFEELKGFMDLGFVFSEEDRESSLASIIPGLQRLGKNKEEKEEQEDEEEESVVDDGSEISRPYLSEAWEVFDLMPKRENPLMNWKIPALSNKIGMKDSLRWWAHTVASTVR</sequence>
<dbReference type="PANTHER" id="PTHR33785:SF12">
    <property type="entry name" value="DUF1685 FAMILY PROTEIN"/>
    <property type="match status" value="1"/>
</dbReference>